<keyword evidence="2" id="KW-1185">Reference proteome</keyword>
<dbReference type="AlphaFoldDB" id="A0A1G8B9X4"/>
<dbReference type="Proteomes" id="UP000183263">
    <property type="component" value="Unassembled WGS sequence"/>
</dbReference>
<dbReference type="EMBL" id="FNDN01000001">
    <property type="protein sequence ID" value="SDH30062.1"/>
    <property type="molecule type" value="Genomic_DNA"/>
</dbReference>
<evidence type="ECO:0000313" key="1">
    <source>
        <dbReference type="EMBL" id="SDH30062.1"/>
    </source>
</evidence>
<evidence type="ECO:0000313" key="2">
    <source>
        <dbReference type="Proteomes" id="UP000183263"/>
    </source>
</evidence>
<dbReference type="Pfam" id="PF01042">
    <property type="entry name" value="Ribonuc_L-PSP"/>
    <property type="match status" value="1"/>
</dbReference>
<organism evidence="1 2">
    <name type="scientific">Rhodococcus triatomae</name>
    <dbReference type="NCBI Taxonomy" id="300028"/>
    <lineage>
        <taxon>Bacteria</taxon>
        <taxon>Bacillati</taxon>
        <taxon>Actinomycetota</taxon>
        <taxon>Actinomycetes</taxon>
        <taxon>Mycobacteriales</taxon>
        <taxon>Nocardiaceae</taxon>
        <taxon>Rhodococcus</taxon>
    </lineage>
</organism>
<dbReference type="PANTHER" id="PTHR43857:SF1">
    <property type="entry name" value="YJGH FAMILY PROTEIN"/>
    <property type="match status" value="1"/>
</dbReference>
<dbReference type="PANTHER" id="PTHR43857">
    <property type="entry name" value="BLR7761 PROTEIN"/>
    <property type="match status" value="1"/>
</dbReference>
<protein>
    <submittedName>
        <fullName evidence="1">Enamine deaminase RidA, house cleaning of reactive enamine intermediates, YjgF/YER057c/UK114 family</fullName>
    </submittedName>
</protein>
<name>A0A1G8B9X4_9NOCA</name>
<sequence>MTGETARTVRAVVSAPSVPEPPRVGSRSGAAVFSNARVVGDQFFLSGMHAGGPDGIVGGADPYRQAVEAFRRVRVLTEACGATVADIVVLRIYLTDIADKAAVGRARSEVFTGAAPCSTLVEVSGLVDPGLTVEIEAQGVAHGVRAAGQNIPF</sequence>
<dbReference type="SUPFAM" id="SSF55298">
    <property type="entry name" value="YjgF-like"/>
    <property type="match status" value="1"/>
</dbReference>
<reference evidence="1 2" key="1">
    <citation type="submission" date="2016-10" db="EMBL/GenBank/DDBJ databases">
        <authorList>
            <person name="de Groot N.N."/>
        </authorList>
    </citation>
    <scope>NUCLEOTIDE SEQUENCE [LARGE SCALE GENOMIC DNA]</scope>
    <source>
        <strain evidence="1 2">DSM 44892</strain>
    </source>
</reference>
<gene>
    <name evidence="1" type="ORF">SAMN05444695_101748</name>
</gene>
<dbReference type="InterPro" id="IPR035959">
    <property type="entry name" value="RutC-like_sf"/>
</dbReference>
<accession>A0A1G8B9X4</accession>
<dbReference type="Gene3D" id="3.30.1330.40">
    <property type="entry name" value="RutC-like"/>
    <property type="match status" value="1"/>
</dbReference>
<dbReference type="InterPro" id="IPR006175">
    <property type="entry name" value="YjgF/YER057c/UK114"/>
</dbReference>
<proteinExistence type="predicted"/>